<accession>A0A558D9D8</accession>
<dbReference type="InterPro" id="IPR043690">
    <property type="entry name" value="RimI"/>
</dbReference>
<dbReference type="PANTHER" id="PTHR43420:SF44">
    <property type="entry name" value="ACETYLTRANSFERASE YPEA"/>
    <property type="match status" value="1"/>
</dbReference>
<keyword evidence="4 5" id="KW-0012">Acyltransferase</keyword>
<keyword evidence="2 5" id="KW-0963">Cytoplasm</keyword>
<comment type="subcellular location">
    <subcellularLocation>
        <location evidence="5">Cytoplasm</location>
    </subcellularLocation>
</comment>
<proteinExistence type="inferred from homology"/>
<name>A0A558D9D8_9GAMM</name>
<dbReference type="STRING" id="1543721.AAY24_07965"/>
<dbReference type="SUPFAM" id="SSF55729">
    <property type="entry name" value="Acyl-CoA N-acyltransferases (Nat)"/>
    <property type="match status" value="1"/>
</dbReference>
<dbReference type="PROSITE" id="PS51186">
    <property type="entry name" value="GNAT"/>
    <property type="match status" value="1"/>
</dbReference>
<dbReference type="InterPro" id="IPR000182">
    <property type="entry name" value="GNAT_dom"/>
</dbReference>
<feature type="active site" description="Proton donor" evidence="5">
    <location>
        <position position="125"/>
    </location>
</feature>
<protein>
    <recommendedName>
        <fullName evidence="5">[Ribosomal protein bS18]-alanine N-acetyltransferase</fullName>
        <ecNumber evidence="5">2.3.1.266</ecNumber>
    </recommendedName>
</protein>
<evidence type="ECO:0000256" key="1">
    <source>
        <dbReference type="ARBA" id="ARBA00005395"/>
    </source>
</evidence>
<evidence type="ECO:0000259" key="6">
    <source>
        <dbReference type="PROSITE" id="PS51186"/>
    </source>
</evidence>
<dbReference type="PANTHER" id="PTHR43420">
    <property type="entry name" value="ACETYLTRANSFERASE"/>
    <property type="match status" value="1"/>
</dbReference>
<evidence type="ECO:0000256" key="2">
    <source>
        <dbReference type="ARBA" id="ARBA00022490"/>
    </source>
</evidence>
<keyword evidence="3 5" id="KW-0808">Transferase</keyword>
<dbReference type="InterPro" id="IPR006464">
    <property type="entry name" value="AcTrfase_RimI/Ard1"/>
</dbReference>
<dbReference type="Gene3D" id="3.40.630.30">
    <property type="match status" value="1"/>
</dbReference>
<comment type="caution">
    <text evidence="7">The sequence shown here is derived from an EMBL/GenBank/DDBJ whole genome shotgun (WGS) entry which is preliminary data.</text>
</comment>
<evidence type="ECO:0000256" key="3">
    <source>
        <dbReference type="ARBA" id="ARBA00022679"/>
    </source>
</evidence>
<comment type="similarity">
    <text evidence="1 5">Belongs to the acetyltransferase family. RimI subfamily.</text>
</comment>
<feature type="binding site" evidence="5">
    <location>
        <position position="118"/>
    </location>
    <ligand>
        <name>acetyl-CoA</name>
        <dbReference type="ChEBI" id="CHEBI:57288"/>
    </ligand>
</feature>
<reference evidence="7 8" key="1">
    <citation type="submission" date="2019-07" db="EMBL/GenBank/DDBJ databases">
        <title>The pathways for chlorine oxyanion respiration interact through the shared metabolite chlorate.</title>
        <authorList>
            <person name="Barnum T.P."/>
            <person name="Cheng Y."/>
            <person name="Hill K.A."/>
            <person name="Lucas L.N."/>
            <person name="Carlson H.K."/>
            <person name="Coates J.D."/>
        </authorList>
    </citation>
    <scope>NUCLEOTIDE SEQUENCE [LARGE SCALE GENOMIC DNA]</scope>
    <source>
        <strain evidence="7">BK-3</strain>
    </source>
</reference>
<dbReference type="InterPro" id="IPR050680">
    <property type="entry name" value="YpeA/RimI_acetyltransf"/>
</dbReference>
<dbReference type="EMBL" id="VMRY01000012">
    <property type="protein sequence ID" value="TVT57638.1"/>
    <property type="molecule type" value="Genomic_DNA"/>
</dbReference>
<evidence type="ECO:0000313" key="7">
    <source>
        <dbReference type="EMBL" id="TVT57638.1"/>
    </source>
</evidence>
<comment type="catalytic activity">
    <reaction evidence="5">
        <text>N-terminal L-alanyl-[ribosomal protein bS18] + acetyl-CoA = N-terminal N(alpha)-acetyl-L-alanyl-[ribosomal protein bS18] + CoA + H(+)</text>
        <dbReference type="Rhea" id="RHEA:43756"/>
        <dbReference type="Rhea" id="RHEA-COMP:10676"/>
        <dbReference type="Rhea" id="RHEA-COMP:10677"/>
        <dbReference type="ChEBI" id="CHEBI:15378"/>
        <dbReference type="ChEBI" id="CHEBI:57287"/>
        <dbReference type="ChEBI" id="CHEBI:57288"/>
        <dbReference type="ChEBI" id="CHEBI:64718"/>
        <dbReference type="ChEBI" id="CHEBI:83683"/>
        <dbReference type="EC" id="2.3.1.266"/>
    </reaction>
</comment>
<dbReference type="CDD" id="cd04301">
    <property type="entry name" value="NAT_SF"/>
    <property type="match status" value="1"/>
</dbReference>
<dbReference type="EC" id="2.3.1.266" evidence="5"/>
<dbReference type="Proteomes" id="UP000317355">
    <property type="component" value="Unassembled WGS sequence"/>
</dbReference>
<sequence>MQVSALLNDPLLKLRPLKESDIDAIMALELRCYEHPWTPGIFRDSMKVGYHCWGYFLAEQLVGYAIMSEAAGEAHILNICTHPDQRGKGLARRLLLRVINRAREKDVDTVFLEVRASNRIAQGLYESLGFNEIGMRRGYYPAVQGREDAILFAKVL</sequence>
<dbReference type="Pfam" id="PF00583">
    <property type="entry name" value="Acetyltransf_1"/>
    <property type="match status" value="1"/>
</dbReference>
<dbReference type="GO" id="GO:0008999">
    <property type="term" value="F:protein-N-terminal-alanine acetyltransferase activity"/>
    <property type="evidence" value="ECO:0007669"/>
    <property type="project" value="UniProtKB-UniRule"/>
</dbReference>
<gene>
    <name evidence="5 7" type="primary">rimI</name>
    <name evidence="7" type="ORF">FHK82_05520</name>
</gene>
<dbReference type="GO" id="GO:0005737">
    <property type="term" value="C:cytoplasm"/>
    <property type="evidence" value="ECO:0007669"/>
    <property type="project" value="UniProtKB-SubCell"/>
</dbReference>
<feature type="active site" description="Proton acceptor" evidence="5">
    <location>
        <position position="113"/>
    </location>
</feature>
<organism evidence="7 8">
    <name type="scientific">Sedimenticola thiotaurini</name>
    <dbReference type="NCBI Taxonomy" id="1543721"/>
    <lineage>
        <taxon>Bacteria</taxon>
        <taxon>Pseudomonadati</taxon>
        <taxon>Pseudomonadota</taxon>
        <taxon>Gammaproteobacteria</taxon>
        <taxon>Chromatiales</taxon>
        <taxon>Sedimenticolaceae</taxon>
        <taxon>Sedimenticola</taxon>
    </lineage>
</organism>
<dbReference type="AlphaFoldDB" id="A0A558D9D8"/>
<dbReference type="NCBIfam" id="TIGR01575">
    <property type="entry name" value="rimI"/>
    <property type="match status" value="1"/>
</dbReference>
<comment type="caution">
    <text evidence="5">Lacks conserved residue(s) required for the propagation of feature annotation.</text>
</comment>
<evidence type="ECO:0000313" key="8">
    <source>
        <dbReference type="Proteomes" id="UP000317355"/>
    </source>
</evidence>
<dbReference type="InterPro" id="IPR016181">
    <property type="entry name" value="Acyl_CoA_acyltransferase"/>
</dbReference>
<evidence type="ECO:0000256" key="5">
    <source>
        <dbReference type="HAMAP-Rule" id="MF_02210"/>
    </source>
</evidence>
<evidence type="ECO:0000256" key="4">
    <source>
        <dbReference type="ARBA" id="ARBA00023315"/>
    </source>
</evidence>
<comment type="function">
    <text evidence="5">Acetylates the N-terminal alanine of ribosomal protein bS18.</text>
</comment>
<dbReference type="HAMAP" id="MF_02210">
    <property type="entry name" value="RimI"/>
    <property type="match status" value="1"/>
</dbReference>
<feature type="domain" description="N-acetyltransferase" evidence="6">
    <location>
        <begin position="12"/>
        <end position="156"/>
    </location>
</feature>